<reference evidence="3" key="1">
    <citation type="submission" date="2016-06" db="UniProtKB">
        <authorList>
            <consortium name="WormBaseParasite"/>
        </authorList>
    </citation>
    <scope>IDENTIFICATION</scope>
</reference>
<keyword evidence="2" id="KW-1185">Reference proteome</keyword>
<gene>
    <name evidence="1" type="ORF">SSLN_LOCUS2072</name>
</gene>
<evidence type="ECO:0000313" key="3">
    <source>
        <dbReference type="WBParaSite" id="SSLN_0000214201-mRNA-1"/>
    </source>
</evidence>
<proteinExistence type="predicted"/>
<evidence type="ECO:0000313" key="1">
    <source>
        <dbReference type="EMBL" id="VDL88457.1"/>
    </source>
</evidence>
<sequence length="125" mass="14260">MLLPKNPRDFTFDEIVKQLSAIFGEKSSLFNIRYQCLKLVKSDTDDFLTLASIRNRECEKFKQRAITEDQFKCLISVCAPQSPCDAESRTPLLSKIECDPDLTRQALTAECQRIKNLKRDSAIVG</sequence>
<dbReference type="EMBL" id="UYSU01032166">
    <property type="protein sequence ID" value="VDL88457.1"/>
    <property type="molecule type" value="Genomic_DNA"/>
</dbReference>
<protein>
    <submittedName>
        <fullName evidence="3">PB1 domain-containing protein</fullName>
    </submittedName>
</protein>
<name>A0A183SCX4_SCHSO</name>
<dbReference type="OrthoDB" id="6270619at2759"/>
<dbReference type="Proteomes" id="UP000275846">
    <property type="component" value="Unassembled WGS sequence"/>
</dbReference>
<dbReference type="WBParaSite" id="SSLN_0000214201-mRNA-1">
    <property type="protein sequence ID" value="SSLN_0000214201-mRNA-1"/>
    <property type="gene ID" value="SSLN_0000214201"/>
</dbReference>
<evidence type="ECO:0000313" key="2">
    <source>
        <dbReference type="Proteomes" id="UP000275846"/>
    </source>
</evidence>
<accession>A0A183SCX4</accession>
<reference evidence="1 2" key="2">
    <citation type="submission" date="2018-11" db="EMBL/GenBank/DDBJ databases">
        <authorList>
            <consortium name="Pathogen Informatics"/>
        </authorList>
    </citation>
    <scope>NUCLEOTIDE SEQUENCE [LARGE SCALE GENOMIC DNA]</scope>
    <source>
        <strain evidence="1 2">NST_G2</strain>
    </source>
</reference>
<dbReference type="AlphaFoldDB" id="A0A183SCX4"/>
<organism evidence="3">
    <name type="scientific">Schistocephalus solidus</name>
    <name type="common">Tapeworm</name>
    <dbReference type="NCBI Taxonomy" id="70667"/>
    <lineage>
        <taxon>Eukaryota</taxon>
        <taxon>Metazoa</taxon>
        <taxon>Spiralia</taxon>
        <taxon>Lophotrochozoa</taxon>
        <taxon>Platyhelminthes</taxon>
        <taxon>Cestoda</taxon>
        <taxon>Eucestoda</taxon>
        <taxon>Diphyllobothriidea</taxon>
        <taxon>Diphyllobothriidae</taxon>
        <taxon>Schistocephalus</taxon>
    </lineage>
</organism>
<dbReference type="STRING" id="70667.A0A183SCX4"/>